<keyword evidence="3" id="KW-1185">Reference proteome</keyword>
<evidence type="ECO:0000256" key="1">
    <source>
        <dbReference type="SAM" id="MobiDB-lite"/>
    </source>
</evidence>
<gene>
    <name evidence="2" type="ORF">C7M71_024740</name>
</gene>
<dbReference type="EMBL" id="CP031264">
    <property type="protein sequence ID" value="AXI80127.1"/>
    <property type="molecule type" value="Genomic_DNA"/>
</dbReference>
<reference evidence="3" key="1">
    <citation type="submission" date="2018-07" db="EMBL/GenBank/DDBJ databases">
        <title>Streptacidiphilus bronchialis DSM 106435 chromosome.</title>
        <authorList>
            <person name="Batra D."/>
            <person name="Gulvik C.A."/>
        </authorList>
    </citation>
    <scope>NUCLEOTIDE SEQUENCE [LARGE SCALE GENOMIC DNA]</scope>
    <source>
        <strain evidence="3">DSM 106435</strain>
    </source>
</reference>
<feature type="region of interest" description="Disordered" evidence="1">
    <location>
        <begin position="78"/>
        <end position="147"/>
    </location>
</feature>
<evidence type="ECO:0000313" key="3">
    <source>
        <dbReference type="Proteomes" id="UP000249340"/>
    </source>
</evidence>
<proteinExistence type="predicted"/>
<sequence>MQTYDPSPSLRQAGSHVIPSMRPAYEAEYPVSATPIYDALYAEYRRLFRALPGDRSGEEDLAFVGFGLRRPYGARVEQQPDYTHGGHGYAAPHFAQGHQHGAPPPSGPAQGGGWMPVGHIPPSQGRGPGGRHRGMLSLPPGRSGIRP</sequence>
<dbReference type="OrthoDB" id="4350605at2"/>
<organism evidence="2 3">
    <name type="scientific">Peterkaempfera bronchialis</name>
    <dbReference type="NCBI Taxonomy" id="2126346"/>
    <lineage>
        <taxon>Bacteria</taxon>
        <taxon>Bacillati</taxon>
        <taxon>Actinomycetota</taxon>
        <taxon>Actinomycetes</taxon>
        <taxon>Kitasatosporales</taxon>
        <taxon>Streptomycetaceae</taxon>
        <taxon>Peterkaempfera</taxon>
    </lineage>
</organism>
<dbReference type="KEGG" id="stri:C7M71_024740"/>
<dbReference type="Proteomes" id="UP000249340">
    <property type="component" value="Chromosome"/>
</dbReference>
<protein>
    <submittedName>
        <fullName evidence="2">Uncharacterized protein</fullName>
    </submittedName>
</protein>
<evidence type="ECO:0000313" key="2">
    <source>
        <dbReference type="EMBL" id="AXI80127.1"/>
    </source>
</evidence>
<accession>A0A345T2C2</accession>
<dbReference type="AlphaFoldDB" id="A0A345T2C2"/>
<name>A0A345T2C2_9ACTN</name>